<proteinExistence type="predicted"/>
<dbReference type="EMBL" id="JAIWYP010000003">
    <property type="protein sequence ID" value="KAH3857002.1"/>
    <property type="molecule type" value="Genomic_DNA"/>
</dbReference>
<feature type="region of interest" description="Disordered" evidence="1">
    <location>
        <begin position="32"/>
        <end position="89"/>
    </location>
</feature>
<keyword evidence="3" id="KW-1185">Reference proteome</keyword>
<comment type="caution">
    <text evidence="2">The sequence shown here is derived from an EMBL/GenBank/DDBJ whole genome shotgun (WGS) entry which is preliminary data.</text>
</comment>
<dbReference type="Proteomes" id="UP000828390">
    <property type="component" value="Unassembled WGS sequence"/>
</dbReference>
<evidence type="ECO:0000313" key="2">
    <source>
        <dbReference type="EMBL" id="KAH3857002.1"/>
    </source>
</evidence>
<evidence type="ECO:0000256" key="1">
    <source>
        <dbReference type="SAM" id="MobiDB-lite"/>
    </source>
</evidence>
<sequence>MLTKAFCIPAAAISPAATLFLRKLGPTANIVKPQEQTKHVEPEAVTPKTPQSGSDDRKSPRSGGRKSTPRAKEEPHQMAGGDASTPRSM</sequence>
<reference evidence="2" key="2">
    <citation type="submission" date="2020-11" db="EMBL/GenBank/DDBJ databases">
        <authorList>
            <person name="McCartney M.A."/>
            <person name="Auch B."/>
            <person name="Kono T."/>
            <person name="Mallez S."/>
            <person name="Becker A."/>
            <person name="Gohl D.M."/>
            <person name="Silverstein K.A.T."/>
            <person name="Koren S."/>
            <person name="Bechman K.B."/>
            <person name="Herman A."/>
            <person name="Abrahante J.E."/>
            <person name="Garbe J."/>
        </authorList>
    </citation>
    <scope>NUCLEOTIDE SEQUENCE</scope>
    <source>
        <strain evidence="2">Duluth1</strain>
        <tissue evidence="2">Whole animal</tissue>
    </source>
</reference>
<protein>
    <submittedName>
        <fullName evidence="2">Uncharacterized protein</fullName>
    </submittedName>
</protein>
<evidence type="ECO:0000313" key="3">
    <source>
        <dbReference type="Proteomes" id="UP000828390"/>
    </source>
</evidence>
<reference evidence="2" key="1">
    <citation type="journal article" date="2019" name="bioRxiv">
        <title>The Genome of the Zebra Mussel, Dreissena polymorpha: A Resource for Invasive Species Research.</title>
        <authorList>
            <person name="McCartney M.A."/>
            <person name="Auch B."/>
            <person name="Kono T."/>
            <person name="Mallez S."/>
            <person name="Zhang Y."/>
            <person name="Obille A."/>
            <person name="Becker A."/>
            <person name="Abrahante J.E."/>
            <person name="Garbe J."/>
            <person name="Badalamenti J.P."/>
            <person name="Herman A."/>
            <person name="Mangelson H."/>
            <person name="Liachko I."/>
            <person name="Sullivan S."/>
            <person name="Sone E.D."/>
            <person name="Koren S."/>
            <person name="Silverstein K.A.T."/>
            <person name="Beckman K.B."/>
            <person name="Gohl D.M."/>
        </authorList>
    </citation>
    <scope>NUCLEOTIDE SEQUENCE</scope>
    <source>
        <strain evidence="2">Duluth1</strain>
        <tissue evidence="2">Whole animal</tissue>
    </source>
</reference>
<name>A0A9D4LE74_DREPO</name>
<accession>A0A9D4LE74</accession>
<dbReference type="AlphaFoldDB" id="A0A9D4LE74"/>
<organism evidence="2 3">
    <name type="scientific">Dreissena polymorpha</name>
    <name type="common">Zebra mussel</name>
    <name type="synonym">Mytilus polymorpha</name>
    <dbReference type="NCBI Taxonomy" id="45954"/>
    <lineage>
        <taxon>Eukaryota</taxon>
        <taxon>Metazoa</taxon>
        <taxon>Spiralia</taxon>
        <taxon>Lophotrochozoa</taxon>
        <taxon>Mollusca</taxon>
        <taxon>Bivalvia</taxon>
        <taxon>Autobranchia</taxon>
        <taxon>Heteroconchia</taxon>
        <taxon>Euheterodonta</taxon>
        <taxon>Imparidentia</taxon>
        <taxon>Neoheterodontei</taxon>
        <taxon>Myida</taxon>
        <taxon>Dreissenoidea</taxon>
        <taxon>Dreissenidae</taxon>
        <taxon>Dreissena</taxon>
    </lineage>
</organism>
<gene>
    <name evidence="2" type="ORF">DPMN_099599</name>
</gene>